<feature type="compositionally biased region" description="Low complexity" evidence="1">
    <location>
        <begin position="250"/>
        <end position="261"/>
    </location>
</feature>
<feature type="domain" description="BMERB" evidence="2">
    <location>
        <begin position="407"/>
        <end position="490"/>
    </location>
</feature>
<evidence type="ECO:0000256" key="1">
    <source>
        <dbReference type="SAM" id="MobiDB-lite"/>
    </source>
</evidence>
<dbReference type="SMART" id="SM01203">
    <property type="entry name" value="DUF3585"/>
    <property type="match status" value="1"/>
</dbReference>
<evidence type="ECO:0000313" key="4">
    <source>
        <dbReference type="Proteomes" id="UP000824782"/>
    </source>
</evidence>
<feature type="region of interest" description="Disordered" evidence="1">
    <location>
        <begin position="420"/>
        <end position="450"/>
    </location>
</feature>
<dbReference type="AlphaFoldDB" id="A0AAV6ZH11"/>
<proteinExistence type="predicted"/>
<name>A0AAV6ZH11_ENGPU</name>
<accession>A0AAV6ZH11</accession>
<feature type="compositionally biased region" description="Polar residues" evidence="1">
    <location>
        <begin position="348"/>
        <end position="360"/>
    </location>
</feature>
<evidence type="ECO:0000259" key="2">
    <source>
        <dbReference type="Pfam" id="PF12130"/>
    </source>
</evidence>
<dbReference type="InterPro" id="IPR022735">
    <property type="entry name" value="bMERB_dom"/>
</dbReference>
<evidence type="ECO:0000313" key="3">
    <source>
        <dbReference type="EMBL" id="KAG8548614.1"/>
    </source>
</evidence>
<gene>
    <name evidence="3" type="ORF">GDO81_024783</name>
</gene>
<comment type="caution">
    <text evidence="3">The sequence shown here is derived from an EMBL/GenBank/DDBJ whole genome shotgun (WGS) entry which is preliminary data.</text>
</comment>
<feature type="region of interest" description="Disordered" evidence="1">
    <location>
        <begin position="1"/>
        <end position="75"/>
    </location>
</feature>
<sequence>MFNKNPSESFIEPHVPNQKTSEEENHPIPSYIPHNKALLGKSGPMKPGEHGSSTFSTPIYNHQYSNQKNKQGGYGDMDLGNDLLSVDLCEHNDVFETNQKKDEGSLKSREDYGYIQNPTLKKLILSNEERSKLLDWSTTKPRPPVKEMSGQTSSHVNNDPGREVENKGKSAFTILSNAIKRSFTRSISSAPDNPKNISSSKTNPVSAGSYLDIPGSIFRRSHSHSESFGKPNNTEMTYMSNHLPHHDFKASTGGSSGFASSQRPKQDSSKVEDMPKMLEKFSIRENNPSSSSTDLPFRNRKGSIFSSLRLTNKTNETRSNAPSNDSWYTPWSFLKKANEKEAEPRPRGNSTAASNLQVMTQRDAKGFRGTKSENYSTSSDEESTRRRSSSFKTTRASKQQRKMEKEARLRAKQEELKRLHKAQVRAKRTKELELEDQQGRLEQKPALKDEKDIAEEEEVFAEMMRVIEKRDQLVTRIEEQRLRENSEEKNLLDVPLPIEGHLKVPNFSNRSFS</sequence>
<dbReference type="EMBL" id="WNYA01000364">
    <property type="protein sequence ID" value="KAG8548614.1"/>
    <property type="molecule type" value="Genomic_DNA"/>
</dbReference>
<organism evidence="3 4">
    <name type="scientific">Engystomops pustulosus</name>
    <name type="common">Tungara frog</name>
    <name type="synonym">Physalaemus pustulosus</name>
    <dbReference type="NCBI Taxonomy" id="76066"/>
    <lineage>
        <taxon>Eukaryota</taxon>
        <taxon>Metazoa</taxon>
        <taxon>Chordata</taxon>
        <taxon>Craniata</taxon>
        <taxon>Vertebrata</taxon>
        <taxon>Euteleostomi</taxon>
        <taxon>Amphibia</taxon>
        <taxon>Batrachia</taxon>
        <taxon>Anura</taxon>
        <taxon>Neobatrachia</taxon>
        <taxon>Hyloidea</taxon>
        <taxon>Leptodactylidae</taxon>
        <taxon>Leiuperinae</taxon>
        <taxon>Engystomops</taxon>
    </lineage>
</organism>
<feature type="compositionally biased region" description="Polar residues" evidence="1">
    <location>
        <begin position="51"/>
        <end position="70"/>
    </location>
</feature>
<keyword evidence="4" id="KW-1185">Reference proteome</keyword>
<feature type="region of interest" description="Disordered" evidence="1">
    <location>
        <begin position="136"/>
        <end position="165"/>
    </location>
</feature>
<dbReference type="Pfam" id="PF12130">
    <property type="entry name" value="bMERB_dom"/>
    <property type="match status" value="1"/>
</dbReference>
<dbReference type="Proteomes" id="UP000824782">
    <property type="component" value="Unassembled WGS sequence"/>
</dbReference>
<protein>
    <recommendedName>
        <fullName evidence="2">BMERB domain-containing protein</fullName>
    </recommendedName>
</protein>
<feature type="compositionally biased region" description="Basic and acidic residues" evidence="1">
    <location>
        <begin position="429"/>
        <end position="450"/>
    </location>
</feature>
<reference evidence="3" key="1">
    <citation type="thesis" date="2020" institute="ProQuest LLC" country="789 East Eisenhower Parkway, Ann Arbor, MI, USA">
        <title>Comparative Genomics and Chromosome Evolution.</title>
        <authorList>
            <person name="Mudd A.B."/>
        </authorList>
    </citation>
    <scope>NUCLEOTIDE SEQUENCE</scope>
    <source>
        <strain evidence="3">237g6f4</strain>
        <tissue evidence="3">Blood</tissue>
    </source>
</reference>
<feature type="region of interest" description="Disordered" evidence="1">
    <location>
        <begin position="338"/>
        <end position="408"/>
    </location>
</feature>
<feature type="region of interest" description="Disordered" evidence="1">
    <location>
        <begin position="221"/>
        <end position="272"/>
    </location>
</feature>
<feature type="compositionally biased region" description="Polar residues" evidence="1">
    <location>
        <begin position="230"/>
        <end position="240"/>
    </location>
</feature>